<keyword evidence="1" id="KW-1133">Transmembrane helix</keyword>
<keyword evidence="4" id="KW-1185">Reference proteome</keyword>
<dbReference type="InterPro" id="IPR016024">
    <property type="entry name" value="ARM-type_fold"/>
</dbReference>
<dbReference type="Proteomes" id="UP001278500">
    <property type="component" value="Unassembled WGS sequence"/>
</dbReference>
<dbReference type="GeneID" id="87865815"/>
<accession>A0AAE0MWS3</accession>
<dbReference type="SUPFAM" id="SSF53474">
    <property type="entry name" value="alpha/beta-Hydrolases"/>
    <property type="match status" value="1"/>
</dbReference>
<feature type="domain" description="NACHT" evidence="2">
    <location>
        <begin position="455"/>
        <end position="587"/>
    </location>
</feature>
<comment type="caution">
    <text evidence="3">The sequence shown here is derived from an EMBL/GenBank/DDBJ whole genome shotgun (WGS) entry which is preliminary data.</text>
</comment>
<protein>
    <recommendedName>
        <fullName evidence="2">NACHT domain-containing protein</fullName>
    </recommendedName>
</protein>
<dbReference type="Pfam" id="PF23238">
    <property type="entry name" value="DUF7068"/>
    <property type="match status" value="1"/>
</dbReference>
<feature type="transmembrane region" description="Helical" evidence="1">
    <location>
        <begin position="6"/>
        <end position="30"/>
    </location>
</feature>
<dbReference type="PROSITE" id="PS50837">
    <property type="entry name" value="NACHT"/>
    <property type="match status" value="1"/>
</dbReference>
<dbReference type="Gene3D" id="1.25.10.10">
    <property type="entry name" value="Leucine-rich Repeat Variant"/>
    <property type="match status" value="2"/>
</dbReference>
<reference evidence="3" key="2">
    <citation type="submission" date="2023-06" db="EMBL/GenBank/DDBJ databases">
        <authorList>
            <consortium name="Lawrence Berkeley National Laboratory"/>
            <person name="Haridas S."/>
            <person name="Hensen N."/>
            <person name="Bonometti L."/>
            <person name="Westerberg I."/>
            <person name="Brannstrom I.O."/>
            <person name="Guillou S."/>
            <person name="Cros-Aarteil S."/>
            <person name="Calhoun S."/>
            <person name="Kuo A."/>
            <person name="Mondo S."/>
            <person name="Pangilinan J."/>
            <person name="Riley R."/>
            <person name="Labutti K."/>
            <person name="Andreopoulos B."/>
            <person name="Lipzen A."/>
            <person name="Chen C."/>
            <person name="Yanf M."/>
            <person name="Daum C."/>
            <person name="Ng V."/>
            <person name="Clum A."/>
            <person name="Steindorff A."/>
            <person name="Ohm R."/>
            <person name="Martin F."/>
            <person name="Silar P."/>
            <person name="Natvig D."/>
            <person name="Lalanne C."/>
            <person name="Gautier V."/>
            <person name="Ament-Velasquez S.L."/>
            <person name="Kruys A."/>
            <person name="Hutchinson M.I."/>
            <person name="Powell A.J."/>
            <person name="Barry K."/>
            <person name="Miller A.N."/>
            <person name="Grigoriev I.V."/>
            <person name="Debuchy R."/>
            <person name="Gladieux P."/>
            <person name="Thoren M.H."/>
            <person name="Johannesson H."/>
        </authorList>
    </citation>
    <scope>NUCLEOTIDE SEQUENCE</scope>
    <source>
        <strain evidence="3">CBS 560.94</strain>
    </source>
</reference>
<proteinExistence type="predicted"/>
<organism evidence="3 4">
    <name type="scientific">Neurospora tetraspora</name>
    <dbReference type="NCBI Taxonomy" id="94610"/>
    <lineage>
        <taxon>Eukaryota</taxon>
        <taxon>Fungi</taxon>
        <taxon>Dikarya</taxon>
        <taxon>Ascomycota</taxon>
        <taxon>Pezizomycotina</taxon>
        <taxon>Sordariomycetes</taxon>
        <taxon>Sordariomycetidae</taxon>
        <taxon>Sordariales</taxon>
        <taxon>Sordariaceae</taxon>
        <taxon>Neurospora</taxon>
    </lineage>
</organism>
<evidence type="ECO:0000313" key="3">
    <source>
        <dbReference type="EMBL" id="KAK3355238.1"/>
    </source>
</evidence>
<dbReference type="PANTHER" id="PTHR46844">
    <property type="entry name" value="SLR5058 PROTEIN"/>
    <property type="match status" value="1"/>
</dbReference>
<dbReference type="PANTHER" id="PTHR46844:SF1">
    <property type="entry name" value="SLR5058 PROTEIN"/>
    <property type="match status" value="1"/>
</dbReference>
<dbReference type="Gene3D" id="3.40.50.300">
    <property type="entry name" value="P-loop containing nucleotide triphosphate hydrolases"/>
    <property type="match status" value="1"/>
</dbReference>
<dbReference type="SUPFAM" id="SSF48371">
    <property type="entry name" value="ARM repeat"/>
    <property type="match status" value="1"/>
</dbReference>
<name>A0AAE0MWS3_9PEZI</name>
<dbReference type="Pfam" id="PF13646">
    <property type="entry name" value="HEAT_2"/>
    <property type="match status" value="2"/>
</dbReference>
<dbReference type="InterPro" id="IPR007111">
    <property type="entry name" value="NACHT_NTPase"/>
</dbReference>
<keyword evidence="1" id="KW-0812">Transmembrane</keyword>
<gene>
    <name evidence="3" type="ORF">B0H65DRAFT_515860</name>
</gene>
<dbReference type="SUPFAM" id="SSF52540">
    <property type="entry name" value="P-loop containing nucleoside triphosphate hydrolases"/>
    <property type="match status" value="1"/>
</dbReference>
<evidence type="ECO:0000256" key="1">
    <source>
        <dbReference type="SAM" id="Phobius"/>
    </source>
</evidence>
<dbReference type="InterPro" id="IPR027417">
    <property type="entry name" value="P-loop_NTPase"/>
</dbReference>
<dbReference type="EMBL" id="JAUEPP010000001">
    <property type="protein sequence ID" value="KAK3355238.1"/>
    <property type="molecule type" value="Genomic_DNA"/>
</dbReference>
<sequence length="1328" mass="150100">MDVNEGISLAVWTTVLCLVCATAAWLWFYAPAGSGTAPSSLAKPASDYTRSTQRGVHLNQVNKDNGDTDIDIIAIHGLDTKSPDTWTWRDHKDPNVSVNWLADLLPVDEGKARIFTLDWPADLLQPSDLVPKFDGEIVTLLIDGINRELLAKNKTRDRPILFIASCLGGIILMRALTTAADHECTTSCYCLSKATRGIIFLATPFRGTSFEDVAFWADPGLTAWAFIYGRTVSKLLDSVKGSTSDLETLVSEFTQLCQHPNWPFLVFNFYELGRTSLWRKLFPWLPGLFFKGKPLVDSSSARLDIVRNPLPLSRPHVLMNKFDSNKCADYKLVAGKIEEFVEKIRNGTPLKQADAWIHEKVYTKKRLNIERLSGKSLSMDQCYINLSIIEWTGENKDRSEKQTKTELTSRYSPFSLNTRLKVETPNATIQVDLPSLFKEREEPDGRKIGRKIQPRRILIRGRAGVGKTTLCKKIVYSFMHGELPKWTELFDRVLWVPLRNLKLEDRRRADYRFTDLFIHEYFSMSNCREDLAQALYNTLLDTPEKRSRTLFLLDGLDEVSQGLSEGGMSSFLDVLLDQPNVIITSRPYGKPLAGLHLELETIGFYPNQVEAYINKVFTEYSDTAVRVQSFLKARSLLQGLMRIPIQLDALCFAWNGSINSSSELNTMTDVYQAIDQSLWKKDILRLGKKHDNELVEAAYIQESGWTEIENLVSTEILFLEILAFTGLQNDTIEFDSTHLGQILHHFDDILPGFLPSKTMPHLSFLRTSDLMETSHRTYHFLHLTYQEYFAARYFVRQWKANKRLKCLALNGQKNENPTPIEAIQFLGENKYTARYDILWRFVAGLLNAEGKAEKFFQAIEDEPHDLLGPTHQRLVMHCLSEVSTEMSLRKRLEVKLKEWLLFEYKFTGKTRLASEVEFPESALLDTLQEVGIYEKIRILKWVATRPMIPPPIVILVTSWLEDGEFITGKKDILLALQAQSSLSDKLLTAAVACLEDEDWSVRKAALGVLQAQSSLSDERLTAAVACLGDKNGDVREVALGVLQAQSSLSDELLTAVVACLEDEDWIVREDALGVLQAQSSLSDELLTAVVARLEDEDWSVRKAALGVLQAQSSLSDELLTAVVARLEDEDWSVRWAALDILQAQSNLSDELLTAVVARLEDEDWSVRWAALDILQAQSNLSDERLTAVVARLEDEDWSVRKAALRVLQAQSSLSDELLTAAVARLEDNNWDVRKATLGVLQAQSSLSDDLLNGPFVEPLFKFLLRGSFDEQWSWYVIKERSYVNMPEWVGITSIDDGKEFMNMVTRARQGILSTGVTNGRSDLPKGDS</sequence>
<evidence type="ECO:0000313" key="4">
    <source>
        <dbReference type="Proteomes" id="UP001278500"/>
    </source>
</evidence>
<dbReference type="InterPro" id="IPR055496">
    <property type="entry name" value="DUF7068"/>
</dbReference>
<dbReference type="InterPro" id="IPR029058">
    <property type="entry name" value="AB_hydrolase_fold"/>
</dbReference>
<keyword evidence="1" id="KW-0472">Membrane</keyword>
<dbReference type="InterPro" id="IPR011989">
    <property type="entry name" value="ARM-like"/>
</dbReference>
<reference evidence="3" key="1">
    <citation type="journal article" date="2023" name="Mol. Phylogenet. Evol.">
        <title>Genome-scale phylogeny and comparative genomics of the fungal order Sordariales.</title>
        <authorList>
            <person name="Hensen N."/>
            <person name="Bonometti L."/>
            <person name="Westerberg I."/>
            <person name="Brannstrom I.O."/>
            <person name="Guillou S."/>
            <person name="Cros-Aarteil S."/>
            <person name="Calhoun S."/>
            <person name="Haridas S."/>
            <person name="Kuo A."/>
            <person name="Mondo S."/>
            <person name="Pangilinan J."/>
            <person name="Riley R."/>
            <person name="LaButti K."/>
            <person name="Andreopoulos B."/>
            <person name="Lipzen A."/>
            <person name="Chen C."/>
            <person name="Yan M."/>
            <person name="Daum C."/>
            <person name="Ng V."/>
            <person name="Clum A."/>
            <person name="Steindorff A."/>
            <person name="Ohm R.A."/>
            <person name="Martin F."/>
            <person name="Silar P."/>
            <person name="Natvig D.O."/>
            <person name="Lalanne C."/>
            <person name="Gautier V."/>
            <person name="Ament-Velasquez S.L."/>
            <person name="Kruys A."/>
            <person name="Hutchinson M.I."/>
            <person name="Powell A.J."/>
            <person name="Barry K."/>
            <person name="Miller A.N."/>
            <person name="Grigoriev I.V."/>
            <person name="Debuchy R."/>
            <person name="Gladieux P."/>
            <person name="Hiltunen Thoren M."/>
            <person name="Johannesson H."/>
        </authorList>
    </citation>
    <scope>NUCLEOTIDE SEQUENCE</scope>
    <source>
        <strain evidence="3">CBS 560.94</strain>
    </source>
</reference>
<dbReference type="RefSeq" id="XP_062686616.1">
    <property type="nucleotide sequence ID" value="XM_062828661.1"/>
</dbReference>
<dbReference type="Pfam" id="PF05729">
    <property type="entry name" value="NACHT"/>
    <property type="match status" value="1"/>
</dbReference>
<evidence type="ECO:0000259" key="2">
    <source>
        <dbReference type="PROSITE" id="PS50837"/>
    </source>
</evidence>